<accession>E0STT5</accession>
<name>E0STT5_IGNAA</name>
<organism evidence="1 2">
    <name type="scientific">Ignisphaera aggregans (strain DSM 17230 / JCM 13409 / AQ1.S1)</name>
    <dbReference type="NCBI Taxonomy" id="583356"/>
    <lineage>
        <taxon>Archaea</taxon>
        <taxon>Thermoproteota</taxon>
        <taxon>Thermoprotei</taxon>
        <taxon>Desulfurococcales</taxon>
        <taxon>Desulfurococcaceae</taxon>
        <taxon>Ignisphaera</taxon>
    </lineage>
</organism>
<gene>
    <name evidence="1" type="ordered locus">Igag_0884</name>
</gene>
<dbReference type="BioCyc" id="IAGG583356:GHAH-867-MONOMER"/>
<keyword evidence="2" id="KW-1185">Reference proteome</keyword>
<dbReference type="Pfam" id="PF03692">
    <property type="entry name" value="CxxCxxCC"/>
    <property type="match status" value="1"/>
</dbReference>
<dbReference type="Proteomes" id="UP000001304">
    <property type="component" value="Chromosome"/>
</dbReference>
<reference evidence="1 2" key="1">
    <citation type="journal article" date="2010" name="Stand. Genomic Sci.">
        <title>Complete genome sequence of Ignisphaera aggregans type strain (AQ1.S1).</title>
        <authorList>
            <person name="Goker M."/>
            <person name="Held B."/>
            <person name="Lapidus A."/>
            <person name="Nolan M."/>
            <person name="Spring S."/>
            <person name="Yasawong M."/>
            <person name="Lucas S."/>
            <person name="Glavina Del Rio T."/>
            <person name="Tice H."/>
            <person name="Cheng J.F."/>
            <person name="Goodwin L."/>
            <person name="Tapia R."/>
            <person name="Pitluck S."/>
            <person name="Liolios K."/>
            <person name="Ivanova N."/>
            <person name="Mavromatis K."/>
            <person name="Mikhailova N."/>
            <person name="Pati A."/>
            <person name="Chen A."/>
            <person name="Palaniappan K."/>
            <person name="Brambilla E."/>
            <person name="Land M."/>
            <person name="Hauser L."/>
            <person name="Chang Y.J."/>
            <person name="Jeffries C.D."/>
            <person name="Brettin T."/>
            <person name="Detter J.C."/>
            <person name="Han C."/>
            <person name="Rohde M."/>
            <person name="Sikorski J."/>
            <person name="Woyke T."/>
            <person name="Bristow J."/>
            <person name="Eisen J.A."/>
            <person name="Markowitz V."/>
            <person name="Hugenholtz P."/>
            <person name="Kyrpides N.C."/>
            <person name="Klenk H.P."/>
        </authorList>
    </citation>
    <scope>NUCLEOTIDE SEQUENCE [LARGE SCALE GENOMIC DNA]</scope>
    <source>
        <strain evidence="2">DSM 17230 / JCM 13409 / AQ1.S1</strain>
    </source>
</reference>
<dbReference type="PANTHER" id="PTHR35866:SF2">
    <property type="entry name" value="YKGJ FAMILY CYSTEINE CLUSTER PROTEIN"/>
    <property type="match status" value="1"/>
</dbReference>
<dbReference type="KEGG" id="iag:Igag_0884"/>
<evidence type="ECO:0008006" key="3">
    <source>
        <dbReference type="Google" id="ProtNLM"/>
    </source>
</evidence>
<dbReference type="AlphaFoldDB" id="E0STT5"/>
<dbReference type="EMBL" id="CP002098">
    <property type="protein sequence ID" value="ADM27701.1"/>
    <property type="molecule type" value="Genomic_DNA"/>
</dbReference>
<proteinExistence type="predicted"/>
<dbReference type="InterPro" id="IPR005358">
    <property type="entry name" value="Puta_zinc/iron-chelating_dom"/>
</dbReference>
<evidence type="ECO:0000313" key="2">
    <source>
        <dbReference type="Proteomes" id="UP000001304"/>
    </source>
</evidence>
<sequence length="149" mass="17901">MPFEDPRCLMCRKCCIETEMILLPSDIERIKRFTELDIDRFAVFRDGFYRLRNVDGRCIFLDDNGCRIYPIKPIGCSIYPLIFDSIHGPVIDSLCPLAKEFIYRCRDIEEALNLLKDFLRELEDSYSYRVNWNTFYRESKRLIDMCNRR</sequence>
<dbReference type="HOGENOM" id="CLU_126379_1_0_2"/>
<dbReference type="PANTHER" id="PTHR35866">
    <property type="entry name" value="PUTATIVE-RELATED"/>
    <property type="match status" value="1"/>
</dbReference>
<evidence type="ECO:0000313" key="1">
    <source>
        <dbReference type="EMBL" id="ADM27701.1"/>
    </source>
</evidence>
<protein>
    <recommendedName>
        <fullName evidence="3">YkgJ family cysteine cluster protein</fullName>
    </recommendedName>
</protein>
<dbReference type="STRING" id="583356.Igag_0884"/>